<feature type="transmembrane region" description="Helical" evidence="1">
    <location>
        <begin position="452"/>
        <end position="472"/>
    </location>
</feature>
<organism evidence="2 3">
    <name type="scientific">Candidatus Magasanikbacteria bacterium RIFOXYB1_FULL_40_15</name>
    <dbReference type="NCBI Taxonomy" id="1798697"/>
    <lineage>
        <taxon>Bacteria</taxon>
        <taxon>Candidatus Magasanikiibacteriota</taxon>
    </lineage>
</organism>
<feature type="transmembrane region" description="Helical" evidence="1">
    <location>
        <begin position="95"/>
        <end position="114"/>
    </location>
</feature>
<feature type="transmembrane region" description="Helical" evidence="1">
    <location>
        <begin position="200"/>
        <end position="220"/>
    </location>
</feature>
<dbReference type="EMBL" id="MFQS01000025">
    <property type="protein sequence ID" value="OGH82944.1"/>
    <property type="molecule type" value="Genomic_DNA"/>
</dbReference>
<reference evidence="2 3" key="1">
    <citation type="journal article" date="2016" name="Nat. Commun.">
        <title>Thousands of microbial genomes shed light on interconnected biogeochemical processes in an aquifer system.</title>
        <authorList>
            <person name="Anantharaman K."/>
            <person name="Brown C.T."/>
            <person name="Hug L.A."/>
            <person name="Sharon I."/>
            <person name="Castelle C.J."/>
            <person name="Probst A.J."/>
            <person name="Thomas B.C."/>
            <person name="Singh A."/>
            <person name="Wilkins M.J."/>
            <person name="Karaoz U."/>
            <person name="Brodie E.L."/>
            <person name="Williams K.H."/>
            <person name="Hubbard S.S."/>
            <person name="Banfield J.F."/>
        </authorList>
    </citation>
    <scope>NUCLEOTIDE SEQUENCE [LARGE SCALE GENOMIC DNA]</scope>
</reference>
<dbReference type="Proteomes" id="UP000176300">
    <property type="component" value="Unassembled WGS sequence"/>
</dbReference>
<sequence length="715" mass="81922">MQKIDKPSTTQLHSRVVLGKKHSLVLYTILGAVLLTLNLTLANSIILGVIGLFAYIIPLALWYANLIKDRNLFFSFILLLAVFMLLNTASYYLYGITKLISLLIIILPMLAFFIPPKKPEEAKDFNPVEKVSFKLSRFTAVFLFLAIDIFLIFHLTANRTFGLMPSPWQAVEYWFFIFYAIATGLLFFLIYTRNSTSEKIILTGLHIFTTFAITAILYPLGYGFDAFVHRATEVWILNNGFISPKQPYYIGQYGFVVWLAQITKIPLFYIDIYLVPILASLTLPAGIFYSLKHSFPTMKKYAVYGVWLIPFIPFLSLHLTTPHNIALLFSILIVFFSFAFLHDKLDLKILLLLALAAICAHPLVGAPILIFVLAVILAKKCSPKKLFALLPVLFLILSVSLPAMFIMNNIRMGAGWPEFTNPLLGINKFFELFARPYWYATNTPLIYELLYSWQRLIVPVVIIAGIAGFIQYQRKNKNILLYVFPVSAVGFVASAWLLRSWVVFPDVVSYEQGDFPLRLVKASVLFLLPFVSYLLSLILQKIEVLKKRKIYLGLILITSSIFLMFSLYLSYPQRNIKARFPGLNVTTTDFKTVEWIHNQHNDYDYIVLANQLVSAAALTDYSFAKYFQTPNDEIFYYSVPTGGLLYKQYGKMLYEGQKREYMEEAMDLTGVKKSYFVINSYWANSDKIIDGAKKTADAWQIMDEGKTWIFIYTRD</sequence>
<feature type="transmembrane region" description="Helical" evidence="1">
    <location>
        <begin position="45"/>
        <end position="64"/>
    </location>
</feature>
<dbReference type="AlphaFoldDB" id="A0A1F6NGF6"/>
<proteinExistence type="predicted"/>
<keyword evidence="1" id="KW-0472">Membrane</keyword>
<feature type="transmembrane region" description="Helical" evidence="1">
    <location>
        <begin position="551"/>
        <end position="571"/>
    </location>
</feature>
<feature type="transmembrane region" description="Helical" evidence="1">
    <location>
        <begin position="267"/>
        <end position="289"/>
    </location>
</feature>
<feature type="transmembrane region" description="Helical" evidence="1">
    <location>
        <begin position="71"/>
        <end position="89"/>
    </location>
</feature>
<feature type="transmembrane region" description="Helical" evidence="1">
    <location>
        <begin position="349"/>
        <end position="376"/>
    </location>
</feature>
<comment type="caution">
    <text evidence="2">The sequence shown here is derived from an EMBL/GenBank/DDBJ whole genome shotgun (WGS) entry which is preliminary data.</text>
</comment>
<evidence type="ECO:0008006" key="4">
    <source>
        <dbReference type="Google" id="ProtNLM"/>
    </source>
</evidence>
<evidence type="ECO:0000313" key="3">
    <source>
        <dbReference type="Proteomes" id="UP000176300"/>
    </source>
</evidence>
<evidence type="ECO:0000313" key="2">
    <source>
        <dbReference type="EMBL" id="OGH82944.1"/>
    </source>
</evidence>
<feature type="transmembrane region" description="Helical" evidence="1">
    <location>
        <begin position="135"/>
        <end position="153"/>
    </location>
</feature>
<name>A0A1F6NGF6_9BACT</name>
<feature type="transmembrane region" description="Helical" evidence="1">
    <location>
        <begin position="301"/>
        <end position="319"/>
    </location>
</feature>
<dbReference type="STRING" id="1798697.A2373_04725"/>
<gene>
    <name evidence="2" type="ORF">A2373_04725</name>
</gene>
<protein>
    <recommendedName>
        <fullName evidence="4">Glycosyltransferase RgtA/B/C/D-like domain-containing protein</fullName>
    </recommendedName>
</protein>
<feature type="transmembrane region" description="Helical" evidence="1">
    <location>
        <begin position="21"/>
        <end position="39"/>
    </location>
</feature>
<evidence type="ECO:0000256" key="1">
    <source>
        <dbReference type="SAM" id="Phobius"/>
    </source>
</evidence>
<keyword evidence="1" id="KW-0812">Transmembrane</keyword>
<feature type="transmembrane region" description="Helical" evidence="1">
    <location>
        <begin position="173"/>
        <end position="191"/>
    </location>
</feature>
<feature type="transmembrane region" description="Helical" evidence="1">
    <location>
        <begin position="479"/>
        <end position="499"/>
    </location>
</feature>
<feature type="transmembrane region" description="Helical" evidence="1">
    <location>
        <begin position="519"/>
        <end position="539"/>
    </location>
</feature>
<accession>A0A1F6NGF6</accession>
<feature type="transmembrane region" description="Helical" evidence="1">
    <location>
        <begin position="388"/>
        <end position="407"/>
    </location>
</feature>
<feature type="transmembrane region" description="Helical" evidence="1">
    <location>
        <begin position="325"/>
        <end position="342"/>
    </location>
</feature>
<keyword evidence="1" id="KW-1133">Transmembrane helix</keyword>